<sequence length="124" mass="13341">MLAPLRRCPASLPRALRTAAATRSALRNASTALPRTVLSSSRIVPLLSTRAFQLSARPAEAQVAATQSSKSSRSHSPITNFQELEDRNIVHPNVIKAIVKDMGITTMTEVQSATLHQALQGTDL</sequence>
<dbReference type="Proteomes" id="UP001165186">
    <property type="component" value="Unassembled WGS sequence"/>
</dbReference>
<keyword evidence="1" id="KW-0067">ATP-binding</keyword>
<gene>
    <name evidence="1" type="primary">g6971</name>
    <name evidence="1" type="ORF">NpPPO83_00006971</name>
</gene>
<keyword evidence="2" id="KW-1185">Reference proteome</keyword>
<name>A0ACB5SQ50_9PEZI</name>
<evidence type="ECO:0000313" key="1">
    <source>
        <dbReference type="EMBL" id="GME50209.1"/>
    </source>
</evidence>
<evidence type="ECO:0000313" key="2">
    <source>
        <dbReference type="Proteomes" id="UP001165186"/>
    </source>
</evidence>
<organism evidence="1 2">
    <name type="scientific">Neofusicoccum parvum</name>
    <dbReference type="NCBI Taxonomy" id="310453"/>
    <lineage>
        <taxon>Eukaryota</taxon>
        <taxon>Fungi</taxon>
        <taxon>Dikarya</taxon>
        <taxon>Ascomycota</taxon>
        <taxon>Pezizomycotina</taxon>
        <taxon>Dothideomycetes</taxon>
        <taxon>Dothideomycetes incertae sedis</taxon>
        <taxon>Botryosphaeriales</taxon>
        <taxon>Botryosphaeriaceae</taxon>
        <taxon>Neofusicoccum</taxon>
    </lineage>
</organism>
<reference evidence="1" key="1">
    <citation type="submission" date="2024-09" db="EMBL/GenBank/DDBJ databases">
        <title>Draft Genome Sequences of Neofusicoccum parvum.</title>
        <authorList>
            <person name="Ashida A."/>
            <person name="Camagna M."/>
            <person name="Tanaka A."/>
            <person name="Takemoto D."/>
        </authorList>
    </citation>
    <scope>NUCLEOTIDE SEQUENCE</scope>
    <source>
        <strain evidence="1">PPO83</strain>
    </source>
</reference>
<accession>A0ACB5SQ50</accession>
<proteinExistence type="predicted"/>
<dbReference type="EMBL" id="BSXG01000162">
    <property type="protein sequence ID" value="GME50209.1"/>
    <property type="molecule type" value="Genomic_DNA"/>
</dbReference>
<keyword evidence="1" id="KW-0347">Helicase</keyword>
<comment type="caution">
    <text evidence="1">The sequence shown here is derived from an EMBL/GenBank/DDBJ whole genome shotgun (WGS) entry which is preliminary data.</text>
</comment>
<keyword evidence="1" id="KW-0378">Hydrolase</keyword>
<keyword evidence="1" id="KW-0547">Nucleotide-binding</keyword>
<protein>
    <submittedName>
        <fullName evidence="1">Atp-dependent rna helicase mss116</fullName>
    </submittedName>
</protein>